<accession>A0A087TF35</accession>
<dbReference type="OrthoDB" id="10028801at2759"/>
<organism evidence="1 2">
    <name type="scientific">Stegodyphus mimosarum</name>
    <name type="common">African social velvet spider</name>
    <dbReference type="NCBI Taxonomy" id="407821"/>
    <lineage>
        <taxon>Eukaryota</taxon>
        <taxon>Metazoa</taxon>
        <taxon>Ecdysozoa</taxon>
        <taxon>Arthropoda</taxon>
        <taxon>Chelicerata</taxon>
        <taxon>Arachnida</taxon>
        <taxon>Araneae</taxon>
        <taxon>Araneomorphae</taxon>
        <taxon>Entelegynae</taxon>
        <taxon>Eresoidea</taxon>
        <taxon>Eresidae</taxon>
        <taxon>Stegodyphus</taxon>
    </lineage>
</organism>
<sequence>MISNSSLGIFDLQIKDSKLEDDADFQCQVGPAEDQ</sequence>
<keyword evidence="2" id="KW-1185">Reference proteome</keyword>
<proteinExistence type="predicted"/>
<dbReference type="AlphaFoldDB" id="A0A087TF35"/>
<reference evidence="1 2" key="1">
    <citation type="submission" date="2013-11" db="EMBL/GenBank/DDBJ databases">
        <title>Genome sequencing of Stegodyphus mimosarum.</title>
        <authorList>
            <person name="Bechsgaard J."/>
        </authorList>
    </citation>
    <scope>NUCLEOTIDE SEQUENCE [LARGE SCALE GENOMIC DNA]</scope>
</reference>
<gene>
    <name evidence="1" type="ORF">X975_13461</name>
</gene>
<evidence type="ECO:0000313" key="1">
    <source>
        <dbReference type="EMBL" id="KFM63724.1"/>
    </source>
</evidence>
<dbReference type="Proteomes" id="UP000054359">
    <property type="component" value="Unassembled WGS sequence"/>
</dbReference>
<dbReference type="EMBL" id="KK114933">
    <property type="protein sequence ID" value="KFM63724.1"/>
    <property type="molecule type" value="Genomic_DNA"/>
</dbReference>
<name>A0A087TF35_STEMI</name>
<feature type="non-terminal residue" evidence="1">
    <location>
        <position position="35"/>
    </location>
</feature>
<evidence type="ECO:0000313" key="2">
    <source>
        <dbReference type="Proteomes" id="UP000054359"/>
    </source>
</evidence>
<protein>
    <submittedName>
        <fullName evidence="1">Uncharacterized protein</fullName>
    </submittedName>
</protein>